<keyword evidence="3" id="KW-1185">Reference proteome</keyword>
<comment type="caution">
    <text evidence="2">The sequence shown here is derived from an EMBL/GenBank/DDBJ whole genome shotgun (WGS) entry which is preliminary data.</text>
</comment>
<name>A0AA38IN17_9CUCU</name>
<evidence type="ECO:0000256" key="1">
    <source>
        <dbReference type="SAM" id="MobiDB-lite"/>
    </source>
</evidence>
<gene>
    <name evidence="2" type="ORF">Zmor_005282</name>
</gene>
<accession>A0AA38IN17</accession>
<reference evidence="2" key="1">
    <citation type="journal article" date="2023" name="G3 (Bethesda)">
        <title>Whole genome assemblies of Zophobas morio and Tenebrio molitor.</title>
        <authorList>
            <person name="Kaur S."/>
            <person name="Stinson S.A."/>
            <person name="diCenzo G.C."/>
        </authorList>
    </citation>
    <scope>NUCLEOTIDE SEQUENCE</scope>
    <source>
        <strain evidence="2">QUZm001</strain>
    </source>
</reference>
<protein>
    <submittedName>
        <fullName evidence="2">Uncharacterized protein</fullName>
    </submittedName>
</protein>
<evidence type="ECO:0000313" key="2">
    <source>
        <dbReference type="EMBL" id="KAJ3660853.1"/>
    </source>
</evidence>
<dbReference type="EMBL" id="JALNTZ010000002">
    <property type="protein sequence ID" value="KAJ3660853.1"/>
    <property type="molecule type" value="Genomic_DNA"/>
</dbReference>
<organism evidence="2 3">
    <name type="scientific">Zophobas morio</name>
    <dbReference type="NCBI Taxonomy" id="2755281"/>
    <lineage>
        <taxon>Eukaryota</taxon>
        <taxon>Metazoa</taxon>
        <taxon>Ecdysozoa</taxon>
        <taxon>Arthropoda</taxon>
        <taxon>Hexapoda</taxon>
        <taxon>Insecta</taxon>
        <taxon>Pterygota</taxon>
        <taxon>Neoptera</taxon>
        <taxon>Endopterygota</taxon>
        <taxon>Coleoptera</taxon>
        <taxon>Polyphaga</taxon>
        <taxon>Cucujiformia</taxon>
        <taxon>Tenebrionidae</taxon>
        <taxon>Zophobas</taxon>
    </lineage>
</organism>
<dbReference type="AlphaFoldDB" id="A0AA38IN17"/>
<sequence>MTDYKVYLSPNQIKKLQSCKDKRIDCNIRFDLTERANKTIKLREKQIDEIKKCKKDKKKYCDIKFSPTQIGGFLPALIPAAIAVAKALGLGAAGYAGTKLAQKAFGDGLKKNKKKRRLAGRAQRQSRRSRTSRRHMDKE</sequence>
<proteinExistence type="predicted"/>
<dbReference type="Proteomes" id="UP001168821">
    <property type="component" value="Unassembled WGS sequence"/>
</dbReference>
<feature type="region of interest" description="Disordered" evidence="1">
    <location>
        <begin position="106"/>
        <end position="139"/>
    </location>
</feature>
<feature type="compositionally biased region" description="Basic residues" evidence="1">
    <location>
        <begin position="111"/>
        <end position="133"/>
    </location>
</feature>
<evidence type="ECO:0000313" key="3">
    <source>
        <dbReference type="Proteomes" id="UP001168821"/>
    </source>
</evidence>